<evidence type="ECO:0000313" key="2">
    <source>
        <dbReference type="EMBL" id="MCS0583866.1"/>
    </source>
</evidence>
<dbReference type="Gene3D" id="1.25.40.10">
    <property type="entry name" value="Tetratricopeptide repeat domain"/>
    <property type="match status" value="2"/>
</dbReference>
<gene>
    <name evidence="2" type="ORF">NX784_19915</name>
</gene>
<dbReference type="Proteomes" id="UP001204151">
    <property type="component" value="Unassembled WGS sequence"/>
</dbReference>
<feature type="signal peptide" evidence="1">
    <location>
        <begin position="1"/>
        <end position="20"/>
    </location>
</feature>
<evidence type="ECO:0000313" key="3">
    <source>
        <dbReference type="Proteomes" id="UP001204151"/>
    </source>
</evidence>
<comment type="caution">
    <text evidence="2">The sequence shown here is derived from an EMBL/GenBank/DDBJ whole genome shotgun (WGS) entry which is preliminary data.</text>
</comment>
<dbReference type="SUPFAM" id="SSF48452">
    <property type="entry name" value="TPR-like"/>
    <property type="match status" value="1"/>
</dbReference>
<dbReference type="EMBL" id="JANUGW010000016">
    <property type="protein sequence ID" value="MCS0583866.1"/>
    <property type="molecule type" value="Genomic_DNA"/>
</dbReference>
<dbReference type="RefSeq" id="WP_258818435.1">
    <property type="nucleotide sequence ID" value="NZ_JANUGW010000016.1"/>
</dbReference>
<keyword evidence="1" id="KW-0732">Signal</keyword>
<evidence type="ECO:0000256" key="1">
    <source>
        <dbReference type="SAM" id="SignalP"/>
    </source>
</evidence>
<dbReference type="Pfam" id="PF13174">
    <property type="entry name" value="TPR_6"/>
    <property type="match status" value="1"/>
</dbReference>
<protein>
    <submittedName>
        <fullName evidence="2">Tetratricopeptide repeat protein</fullName>
    </submittedName>
</protein>
<sequence length="432" mass="46334">MSQFRFARLAMMLAALGLNAAPALMHSASAQDKNAPAAAPKPDSVRPELYKLLDPAQIKPLMDAKNYAEVQNRVTQAEAFPDKTPYETYVLNRMKLSLGSTTGNDQMAMSALEAILASGKLPEADKPNFTQALATMYYNAKNYPKAIELYKQIQASGKASDQVNSALIRSYYLSGDYASALKAQEPVLQAAEQAGKTPSQEDLRLYASAANKVKDDAAYLRGLEQLAAYYPNDDFWTDLISRGIVRRPGFQDASIPDVLRLQFAAVKQMSSDSYTELAELAMKDGFPTEAKRVVDAGFAAGVLGTGSGAAKDRQLRDRATKEAASDAKNIAAGEAGAAKAKTGAGLVNLGWAYVTMDQYDKGIGFIQQGIAKGSLKSPDEAKLRLGMAYAKAGQKDKAIQTFQEVKAGGGLSDTAKYWILLLNHPTGATAAK</sequence>
<keyword evidence="3" id="KW-1185">Reference proteome</keyword>
<feature type="chain" id="PRO_5045052412" evidence="1">
    <location>
        <begin position="21"/>
        <end position="432"/>
    </location>
</feature>
<name>A0ABT1ZVC9_9BURK</name>
<dbReference type="InterPro" id="IPR019734">
    <property type="entry name" value="TPR_rpt"/>
</dbReference>
<proteinExistence type="predicted"/>
<accession>A0ABT1ZVC9</accession>
<dbReference type="InterPro" id="IPR011990">
    <property type="entry name" value="TPR-like_helical_dom_sf"/>
</dbReference>
<organism evidence="2 3">
    <name type="scientific">Massilia pinisoli</name>
    <dbReference type="NCBI Taxonomy" id="1772194"/>
    <lineage>
        <taxon>Bacteria</taxon>
        <taxon>Pseudomonadati</taxon>
        <taxon>Pseudomonadota</taxon>
        <taxon>Betaproteobacteria</taxon>
        <taxon>Burkholderiales</taxon>
        <taxon>Oxalobacteraceae</taxon>
        <taxon>Telluria group</taxon>
        <taxon>Massilia</taxon>
    </lineage>
</organism>
<reference evidence="2 3" key="1">
    <citation type="submission" date="2022-08" db="EMBL/GenBank/DDBJ databases">
        <title>Reclassification of Massilia species as members of the genera Telluria, Duganella, Pseudoduganella, Mokoshia gen. nov. and Zemynaea gen. nov. using orthogonal and non-orthogonal genome-based approaches.</title>
        <authorList>
            <person name="Bowman J.P."/>
        </authorList>
    </citation>
    <scope>NUCLEOTIDE SEQUENCE [LARGE SCALE GENOMIC DNA]</scope>
    <source>
        <strain evidence="2 3">JCM 31316</strain>
    </source>
</reference>